<keyword evidence="1" id="KW-1133">Transmembrane helix</keyword>
<dbReference type="Proteomes" id="UP000001283">
    <property type="component" value="Chromosome"/>
</dbReference>
<dbReference type="InterPro" id="IPR058581">
    <property type="entry name" value="TM_HPP"/>
</dbReference>
<feature type="transmembrane region" description="Helical" evidence="1">
    <location>
        <begin position="96"/>
        <end position="129"/>
    </location>
</feature>
<feature type="transmembrane region" description="Helical" evidence="1">
    <location>
        <begin position="40"/>
        <end position="60"/>
    </location>
</feature>
<dbReference type="RefSeq" id="WP_014461211.1">
    <property type="nucleotide sequence ID" value="NC_017138.1"/>
</dbReference>
<dbReference type="PANTHER" id="PTHR33741:SF5">
    <property type="entry name" value="TRANSMEMBRANE PROTEIN DDB_G0269096-RELATED"/>
    <property type="match status" value="1"/>
</dbReference>
<dbReference type="InterPro" id="IPR007065">
    <property type="entry name" value="HPP"/>
</dbReference>
<gene>
    <name evidence="3" type="ORF">BMWSH_4133</name>
</gene>
<reference evidence="3 4" key="1">
    <citation type="journal article" date="2011" name="J. Bacteriol.">
        <title>Complete genome sequence of the industrial strain Bacillus megaterium WSH-002.</title>
        <authorList>
            <person name="Liu L."/>
            <person name="Li Y."/>
            <person name="Zhang J."/>
            <person name="Zou W."/>
            <person name="Zhou Z."/>
            <person name="Liu J."/>
            <person name="Li X."/>
            <person name="Wang L."/>
            <person name="Chen J."/>
        </authorList>
    </citation>
    <scope>NUCLEOTIDE SEQUENCE [LARGE SCALE GENOMIC DNA]</scope>
    <source>
        <strain evidence="3 4">WSH-002</strain>
    </source>
</reference>
<organism evidence="3 4">
    <name type="scientific">Priestia megaterium (strain WSH-002)</name>
    <name type="common">Bacillus megaterium</name>
    <dbReference type="NCBI Taxonomy" id="1006007"/>
    <lineage>
        <taxon>Bacteria</taxon>
        <taxon>Bacillati</taxon>
        <taxon>Bacillota</taxon>
        <taxon>Bacilli</taxon>
        <taxon>Bacillales</taxon>
        <taxon>Bacillaceae</taxon>
        <taxon>Priestia</taxon>
    </lineage>
</organism>
<dbReference type="EMBL" id="CP003017">
    <property type="protein sequence ID" value="AEN91012.1"/>
    <property type="molecule type" value="Genomic_DNA"/>
</dbReference>
<name>A0A8D3X1X6_PRIMW</name>
<evidence type="ECO:0000259" key="2">
    <source>
        <dbReference type="Pfam" id="PF04982"/>
    </source>
</evidence>
<dbReference type="AlphaFoldDB" id="A0A8D3X1X6"/>
<sequence>MEFEKSFSQTKSPFLSYLSSYTKKMKGELKEEAKINYRDAVVSSIGGLIAIIISSAIALALGYPMALAPIGATCVLVFGAHKGPLSQPRHVLGGHLLATVSALIIWSLFHRSLITIAIVLAFVLILMILTKTVHPPAAASAIVAINTGAGWGFLGVIILCACVVVLISTVYNNLFQDRQYPRYWILKKALEYKIPKLFSFTLISLIKLFYALSILF</sequence>
<feature type="transmembrane region" description="Helical" evidence="1">
    <location>
        <begin position="194"/>
        <end position="215"/>
    </location>
</feature>
<dbReference type="PANTHER" id="PTHR33741">
    <property type="entry name" value="TRANSMEMBRANE PROTEIN DDB_G0269096-RELATED"/>
    <property type="match status" value="1"/>
</dbReference>
<keyword evidence="1" id="KW-0472">Membrane</keyword>
<accession>A0A8D3X1X6</accession>
<evidence type="ECO:0000313" key="3">
    <source>
        <dbReference type="EMBL" id="AEN91012.1"/>
    </source>
</evidence>
<feature type="domain" description="HPP transmembrane region" evidence="2">
    <location>
        <begin position="34"/>
        <end position="181"/>
    </location>
</feature>
<evidence type="ECO:0000313" key="4">
    <source>
        <dbReference type="Proteomes" id="UP000001283"/>
    </source>
</evidence>
<evidence type="ECO:0000256" key="1">
    <source>
        <dbReference type="SAM" id="Phobius"/>
    </source>
</evidence>
<protein>
    <submittedName>
        <fullName evidence="3">CBS domain protein</fullName>
    </submittedName>
</protein>
<feature type="transmembrane region" description="Helical" evidence="1">
    <location>
        <begin position="149"/>
        <end position="174"/>
    </location>
</feature>
<proteinExistence type="predicted"/>
<dbReference type="KEGG" id="bmh:BMWSH_4133"/>
<keyword evidence="1" id="KW-0812">Transmembrane</keyword>
<dbReference type="Pfam" id="PF04982">
    <property type="entry name" value="TM_HPP"/>
    <property type="match status" value="1"/>
</dbReference>